<dbReference type="InterPro" id="IPR022742">
    <property type="entry name" value="Hydrolase_4"/>
</dbReference>
<dbReference type="AlphaFoldDB" id="A0A212KG34"/>
<dbReference type="Gene3D" id="3.40.50.1820">
    <property type="entry name" value="alpha/beta hydrolase"/>
    <property type="match status" value="1"/>
</dbReference>
<accession>A0A212KG34</accession>
<sequence>MISKNIIINYFKNIEGLRNILFLNRRVFILLLLLTSLNHIKAQSQEVTTENIRFESEGITLAGTIYTPQHSDAAVVLVHGSGQEHRMNEFASLLAQNGISVLTYDKRGVGESGGTYMGPEVGTNNVDSCNLTLLAKDANAAINTLHERNKNIPIGLVGFSQAGWIIPIAASNNSSVNFMVLFSGPIISTLEQLRFQFFTNGDPDFWNSHTEAEARESLHHNSRFDEQYKIESYKFIDTDSYETLSRLSTPGLWLFGEKDIQIPARLSIERLNTLKVEGKPYEYCLFSTLGHNLTFSDSGEPVRIAIHWIKNRKYYIKNK</sequence>
<gene>
    <name evidence="2" type="ORF">KL86DYS2_20144</name>
</gene>
<dbReference type="InterPro" id="IPR053145">
    <property type="entry name" value="AB_hydrolase_Est10"/>
</dbReference>
<dbReference type="Pfam" id="PF12146">
    <property type="entry name" value="Hydrolase_4"/>
    <property type="match status" value="1"/>
</dbReference>
<dbReference type="GO" id="GO:0052689">
    <property type="term" value="F:carboxylic ester hydrolase activity"/>
    <property type="evidence" value="ECO:0007669"/>
    <property type="project" value="TreeGrafter"/>
</dbReference>
<evidence type="ECO:0000313" key="2">
    <source>
        <dbReference type="EMBL" id="SBW10607.1"/>
    </source>
</evidence>
<dbReference type="InterPro" id="IPR029058">
    <property type="entry name" value="AB_hydrolase_fold"/>
</dbReference>
<dbReference type="PANTHER" id="PTHR43265">
    <property type="entry name" value="ESTERASE ESTD"/>
    <property type="match status" value="1"/>
</dbReference>
<name>A0A212KG34_9BACT</name>
<dbReference type="SUPFAM" id="SSF53474">
    <property type="entry name" value="alpha/beta-Hydrolases"/>
    <property type="match status" value="1"/>
</dbReference>
<feature type="domain" description="Serine aminopeptidase S33" evidence="1">
    <location>
        <begin position="70"/>
        <end position="188"/>
    </location>
</feature>
<dbReference type="PANTHER" id="PTHR43265:SF1">
    <property type="entry name" value="ESTERASE ESTD"/>
    <property type="match status" value="1"/>
</dbReference>
<dbReference type="EMBL" id="FLUL01000002">
    <property type="protein sequence ID" value="SBW10607.1"/>
    <property type="molecule type" value="Genomic_DNA"/>
</dbReference>
<proteinExistence type="predicted"/>
<dbReference type="RefSeq" id="WP_296952778.1">
    <property type="nucleotide sequence ID" value="NZ_LT599021.1"/>
</dbReference>
<protein>
    <recommendedName>
        <fullName evidence="1">Serine aminopeptidase S33 domain-containing protein</fullName>
    </recommendedName>
</protein>
<reference evidence="2" key="1">
    <citation type="submission" date="2016-04" db="EMBL/GenBank/DDBJ databases">
        <authorList>
            <person name="Evans L.H."/>
            <person name="Alamgir A."/>
            <person name="Owens N."/>
            <person name="Weber N.D."/>
            <person name="Virtaneva K."/>
            <person name="Barbian K."/>
            <person name="Babar A."/>
            <person name="Rosenke K."/>
        </authorList>
    </citation>
    <scope>NUCLEOTIDE SEQUENCE</scope>
    <source>
        <strain evidence="2">86-2</strain>
    </source>
</reference>
<organism evidence="2">
    <name type="scientific">uncultured Dysgonomonas sp</name>
    <dbReference type="NCBI Taxonomy" id="206096"/>
    <lineage>
        <taxon>Bacteria</taxon>
        <taxon>Pseudomonadati</taxon>
        <taxon>Bacteroidota</taxon>
        <taxon>Bacteroidia</taxon>
        <taxon>Bacteroidales</taxon>
        <taxon>Dysgonomonadaceae</taxon>
        <taxon>Dysgonomonas</taxon>
        <taxon>environmental samples</taxon>
    </lineage>
</organism>
<evidence type="ECO:0000259" key="1">
    <source>
        <dbReference type="Pfam" id="PF12146"/>
    </source>
</evidence>